<dbReference type="Pfam" id="PF13358">
    <property type="entry name" value="DDE_3"/>
    <property type="match status" value="1"/>
</dbReference>
<comment type="caution">
    <text evidence="2">The sequence shown here is derived from an EMBL/GenBank/DDBJ whole genome shotgun (WGS) entry which is preliminary data.</text>
</comment>
<accession>A0A1J5P926</accession>
<dbReference type="EMBL" id="MLJW01005499">
    <property type="protein sequence ID" value="OIQ68113.1"/>
    <property type="molecule type" value="Genomic_DNA"/>
</dbReference>
<feature type="domain" description="Tc1-like transposase DDE" evidence="1">
    <location>
        <begin position="4"/>
        <end position="141"/>
    </location>
</feature>
<evidence type="ECO:0000313" key="2">
    <source>
        <dbReference type="EMBL" id="OIQ68113.1"/>
    </source>
</evidence>
<reference evidence="2" key="1">
    <citation type="submission" date="2016-10" db="EMBL/GenBank/DDBJ databases">
        <title>Sequence of Gallionella enrichment culture.</title>
        <authorList>
            <person name="Poehlein A."/>
            <person name="Muehling M."/>
            <person name="Daniel R."/>
        </authorList>
    </citation>
    <scope>NUCLEOTIDE SEQUENCE</scope>
</reference>
<dbReference type="Gene3D" id="3.30.420.10">
    <property type="entry name" value="Ribonuclease H-like superfamily/Ribonuclease H"/>
    <property type="match status" value="1"/>
</dbReference>
<sequence length="167" mass="18786">MPLRVLVQDEGRFGRISDGRSCWAPLPLRPSVGSQIVREYVYAYVAVCPQDGQMSFMILPWVDTGLMSLFLAQTAAQFPDEHCVMILDGAGWHKAHDLAVPSNMTLVPLPPYSPELNPAEHVWDYIRENDMRNLVFPDLDTVMDAVETSLHRLHHSPGTLRSMVAFP</sequence>
<dbReference type="AlphaFoldDB" id="A0A1J5P926"/>
<protein>
    <recommendedName>
        <fullName evidence="1">Tc1-like transposase DDE domain-containing protein</fullName>
    </recommendedName>
</protein>
<dbReference type="GO" id="GO:0003676">
    <property type="term" value="F:nucleic acid binding"/>
    <property type="evidence" value="ECO:0007669"/>
    <property type="project" value="InterPro"/>
</dbReference>
<organism evidence="2">
    <name type="scientific">mine drainage metagenome</name>
    <dbReference type="NCBI Taxonomy" id="410659"/>
    <lineage>
        <taxon>unclassified sequences</taxon>
        <taxon>metagenomes</taxon>
        <taxon>ecological metagenomes</taxon>
    </lineage>
</organism>
<dbReference type="InterPro" id="IPR038717">
    <property type="entry name" value="Tc1-like_DDE_dom"/>
</dbReference>
<name>A0A1J5P926_9ZZZZ</name>
<proteinExistence type="predicted"/>
<dbReference type="InterPro" id="IPR036397">
    <property type="entry name" value="RNaseH_sf"/>
</dbReference>
<dbReference type="InterPro" id="IPR047655">
    <property type="entry name" value="Transpos_IS630-like"/>
</dbReference>
<gene>
    <name evidence="2" type="ORF">GALL_502990</name>
</gene>
<evidence type="ECO:0000259" key="1">
    <source>
        <dbReference type="Pfam" id="PF13358"/>
    </source>
</evidence>
<dbReference type="NCBIfam" id="NF033545">
    <property type="entry name" value="transpos_IS630"/>
    <property type="match status" value="1"/>
</dbReference>